<dbReference type="AlphaFoldDB" id="A0A4C1V843"/>
<proteinExistence type="predicted"/>
<sequence length="131" mass="14619">MATKTTALRRHSCKTDTYFALAELKWFSSEDDATFARVEMKSSLFIFNEQPLDVKVLDVTLTLRDKVFRLTFGVFIMSVSESSGDSHLLHQPPYSFPRVLVIHSPFYPVPSSKASNALVAPVVLQMSMGGS</sequence>
<protein>
    <submittedName>
        <fullName evidence="1">Uncharacterized protein</fullName>
    </submittedName>
</protein>
<evidence type="ECO:0000313" key="1">
    <source>
        <dbReference type="EMBL" id="GBP34487.1"/>
    </source>
</evidence>
<name>A0A4C1V843_EUMVA</name>
<gene>
    <name evidence="1" type="ORF">EVAR_29882_1</name>
</gene>
<comment type="caution">
    <text evidence="1">The sequence shown here is derived from an EMBL/GenBank/DDBJ whole genome shotgun (WGS) entry which is preliminary data.</text>
</comment>
<evidence type="ECO:0000313" key="2">
    <source>
        <dbReference type="Proteomes" id="UP000299102"/>
    </source>
</evidence>
<dbReference type="EMBL" id="BGZK01000289">
    <property type="protein sequence ID" value="GBP34487.1"/>
    <property type="molecule type" value="Genomic_DNA"/>
</dbReference>
<organism evidence="1 2">
    <name type="scientific">Eumeta variegata</name>
    <name type="common">Bagworm moth</name>
    <name type="synonym">Eumeta japonica</name>
    <dbReference type="NCBI Taxonomy" id="151549"/>
    <lineage>
        <taxon>Eukaryota</taxon>
        <taxon>Metazoa</taxon>
        <taxon>Ecdysozoa</taxon>
        <taxon>Arthropoda</taxon>
        <taxon>Hexapoda</taxon>
        <taxon>Insecta</taxon>
        <taxon>Pterygota</taxon>
        <taxon>Neoptera</taxon>
        <taxon>Endopterygota</taxon>
        <taxon>Lepidoptera</taxon>
        <taxon>Glossata</taxon>
        <taxon>Ditrysia</taxon>
        <taxon>Tineoidea</taxon>
        <taxon>Psychidae</taxon>
        <taxon>Oiketicinae</taxon>
        <taxon>Eumeta</taxon>
    </lineage>
</organism>
<keyword evidence="2" id="KW-1185">Reference proteome</keyword>
<reference evidence="1 2" key="1">
    <citation type="journal article" date="2019" name="Commun. Biol.">
        <title>The bagworm genome reveals a unique fibroin gene that provides high tensile strength.</title>
        <authorList>
            <person name="Kono N."/>
            <person name="Nakamura H."/>
            <person name="Ohtoshi R."/>
            <person name="Tomita M."/>
            <person name="Numata K."/>
            <person name="Arakawa K."/>
        </authorList>
    </citation>
    <scope>NUCLEOTIDE SEQUENCE [LARGE SCALE GENOMIC DNA]</scope>
</reference>
<dbReference type="Proteomes" id="UP000299102">
    <property type="component" value="Unassembled WGS sequence"/>
</dbReference>
<accession>A0A4C1V843</accession>